<protein>
    <submittedName>
        <fullName evidence="4">Class I SAM-dependent methyltransferase</fullName>
    </submittedName>
</protein>
<comment type="caution">
    <text evidence="4">The sequence shown here is derived from an EMBL/GenBank/DDBJ whole genome shotgun (WGS) entry which is preliminary data.</text>
</comment>
<keyword evidence="2" id="KW-0808">Transferase</keyword>
<accession>A0ABN2SWT0</accession>
<dbReference type="InterPro" id="IPR029063">
    <property type="entry name" value="SAM-dependent_MTases_sf"/>
</dbReference>
<dbReference type="PROSITE" id="PS51682">
    <property type="entry name" value="SAM_OMT_I"/>
    <property type="match status" value="1"/>
</dbReference>
<evidence type="ECO:0000256" key="3">
    <source>
        <dbReference type="ARBA" id="ARBA00022691"/>
    </source>
</evidence>
<evidence type="ECO:0000313" key="5">
    <source>
        <dbReference type="Proteomes" id="UP001499854"/>
    </source>
</evidence>
<keyword evidence="3" id="KW-0949">S-adenosyl-L-methionine</keyword>
<dbReference type="SUPFAM" id="SSF53335">
    <property type="entry name" value="S-adenosyl-L-methionine-dependent methyltransferases"/>
    <property type="match status" value="1"/>
</dbReference>
<dbReference type="RefSeq" id="WP_344661248.1">
    <property type="nucleotide sequence ID" value="NZ_BAAAQM010000051.1"/>
</dbReference>
<keyword evidence="5" id="KW-1185">Reference proteome</keyword>
<gene>
    <name evidence="4" type="ORF">GCM10009838_67710</name>
</gene>
<sequence length="218" mass="24037">MTRFSIHLDDTLQRYVVDHTTPLDSAQSTLVSRTAALGDPSGMQIGAEQAQLLTLLTRLTNAKQAVEVGTFTGFSAIAIARGLAPDGHLLCCDVSEEWTTIARQAWQEADVADRIELRLAPAAETLRSLPQQEYIDFAFIDADKESYWTYYSELLPRMRPGGVIAVDNVLWSGRVADAEATEESTLALKEFNDRVVADERVDVVMLSVGDGVSLIYKR</sequence>
<dbReference type="PANTHER" id="PTHR10509">
    <property type="entry name" value="O-METHYLTRANSFERASE-RELATED"/>
    <property type="match status" value="1"/>
</dbReference>
<evidence type="ECO:0000256" key="2">
    <source>
        <dbReference type="ARBA" id="ARBA00022679"/>
    </source>
</evidence>
<dbReference type="PANTHER" id="PTHR10509:SF14">
    <property type="entry name" value="CAFFEOYL-COA O-METHYLTRANSFERASE 3-RELATED"/>
    <property type="match status" value="1"/>
</dbReference>
<dbReference type="Proteomes" id="UP001499854">
    <property type="component" value="Unassembled WGS sequence"/>
</dbReference>
<dbReference type="GO" id="GO:0032259">
    <property type="term" value="P:methylation"/>
    <property type="evidence" value="ECO:0007669"/>
    <property type="project" value="UniProtKB-KW"/>
</dbReference>
<reference evidence="4 5" key="1">
    <citation type="journal article" date="2019" name="Int. J. Syst. Evol. Microbiol.">
        <title>The Global Catalogue of Microorganisms (GCM) 10K type strain sequencing project: providing services to taxonomists for standard genome sequencing and annotation.</title>
        <authorList>
            <consortium name="The Broad Institute Genomics Platform"/>
            <consortium name="The Broad Institute Genome Sequencing Center for Infectious Disease"/>
            <person name="Wu L."/>
            <person name="Ma J."/>
        </authorList>
    </citation>
    <scope>NUCLEOTIDE SEQUENCE [LARGE SCALE GENOMIC DNA]</scope>
    <source>
        <strain evidence="4 5">JCM 16013</strain>
    </source>
</reference>
<dbReference type="CDD" id="cd02440">
    <property type="entry name" value="AdoMet_MTases"/>
    <property type="match status" value="1"/>
</dbReference>
<keyword evidence="1 4" id="KW-0489">Methyltransferase</keyword>
<dbReference type="GO" id="GO:0008168">
    <property type="term" value="F:methyltransferase activity"/>
    <property type="evidence" value="ECO:0007669"/>
    <property type="project" value="UniProtKB-KW"/>
</dbReference>
<evidence type="ECO:0000313" key="4">
    <source>
        <dbReference type="EMBL" id="GAA1993969.1"/>
    </source>
</evidence>
<dbReference type="Gene3D" id="3.40.50.150">
    <property type="entry name" value="Vaccinia Virus protein VP39"/>
    <property type="match status" value="1"/>
</dbReference>
<dbReference type="InterPro" id="IPR050362">
    <property type="entry name" value="Cation-dep_OMT"/>
</dbReference>
<proteinExistence type="predicted"/>
<dbReference type="EMBL" id="BAAAQM010000051">
    <property type="protein sequence ID" value="GAA1993969.1"/>
    <property type="molecule type" value="Genomic_DNA"/>
</dbReference>
<name>A0ABN2SWT0_9ACTN</name>
<evidence type="ECO:0000256" key="1">
    <source>
        <dbReference type="ARBA" id="ARBA00022603"/>
    </source>
</evidence>
<dbReference type="Pfam" id="PF01596">
    <property type="entry name" value="Methyltransf_3"/>
    <property type="match status" value="1"/>
</dbReference>
<dbReference type="InterPro" id="IPR002935">
    <property type="entry name" value="SAM_O-MeTrfase"/>
</dbReference>
<organism evidence="4 5">
    <name type="scientific">Catenulispora subtropica</name>
    <dbReference type="NCBI Taxonomy" id="450798"/>
    <lineage>
        <taxon>Bacteria</taxon>
        <taxon>Bacillati</taxon>
        <taxon>Actinomycetota</taxon>
        <taxon>Actinomycetes</taxon>
        <taxon>Catenulisporales</taxon>
        <taxon>Catenulisporaceae</taxon>
        <taxon>Catenulispora</taxon>
    </lineage>
</organism>